<accession>A0A8J7MFR3</accession>
<evidence type="ECO:0000256" key="2">
    <source>
        <dbReference type="SAM" id="SignalP"/>
    </source>
</evidence>
<evidence type="ECO:0000256" key="1">
    <source>
        <dbReference type="SAM" id="Phobius"/>
    </source>
</evidence>
<organism evidence="3 4">
    <name type="scientific">Persicirhabdus sediminis</name>
    <dbReference type="NCBI Taxonomy" id="454144"/>
    <lineage>
        <taxon>Bacteria</taxon>
        <taxon>Pseudomonadati</taxon>
        <taxon>Verrucomicrobiota</taxon>
        <taxon>Verrucomicrobiia</taxon>
        <taxon>Verrucomicrobiales</taxon>
        <taxon>Verrucomicrobiaceae</taxon>
        <taxon>Persicirhabdus</taxon>
    </lineage>
</organism>
<reference evidence="3" key="1">
    <citation type="submission" date="2021-01" db="EMBL/GenBank/DDBJ databases">
        <title>Modified the classification status of verrucomicrobia.</title>
        <authorList>
            <person name="Feng X."/>
        </authorList>
    </citation>
    <scope>NUCLEOTIDE SEQUENCE</scope>
    <source>
        <strain evidence="3">_KCTC 22039</strain>
    </source>
</reference>
<keyword evidence="1" id="KW-0472">Membrane</keyword>
<keyword evidence="2" id="KW-0732">Signal</keyword>
<feature type="chain" id="PRO_5035305448" description="DUF3153 domain-containing protein" evidence="2">
    <location>
        <begin position="24"/>
        <end position="244"/>
    </location>
</feature>
<feature type="signal peptide" evidence="2">
    <location>
        <begin position="1"/>
        <end position="23"/>
    </location>
</feature>
<dbReference type="Proteomes" id="UP000624703">
    <property type="component" value="Unassembled WGS sequence"/>
</dbReference>
<dbReference type="RefSeq" id="WP_200311913.1">
    <property type="nucleotide sequence ID" value="NZ_JAENIM010000041.1"/>
</dbReference>
<protein>
    <recommendedName>
        <fullName evidence="5">DUF3153 domain-containing protein</fullName>
    </recommendedName>
</protein>
<keyword evidence="1" id="KW-1133">Transmembrane helix</keyword>
<dbReference type="EMBL" id="JAENIM010000041">
    <property type="protein sequence ID" value="MBK1791903.1"/>
    <property type="molecule type" value="Genomic_DNA"/>
</dbReference>
<proteinExistence type="predicted"/>
<evidence type="ECO:0000313" key="3">
    <source>
        <dbReference type="EMBL" id="MBK1791903.1"/>
    </source>
</evidence>
<gene>
    <name evidence="3" type="ORF">JIN82_12135</name>
</gene>
<name>A0A8J7MFR3_9BACT</name>
<keyword evidence="1" id="KW-0812">Transmembrane</keyword>
<evidence type="ECO:0000313" key="4">
    <source>
        <dbReference type="Proteomes" id="UP000624703"/>
    </source>
</evidence>
<feature type="transmembrane region" description="Helical" evidence="1">
    <location>
        <begin position="218"/>
        <end position="236"/>
    </location>
</feature>
<dbReference type="PROSITE" id="PS51257">
    <property type="entry name" value="PROKAR_LIPOPROTEIN"/>
    <property type="match status" value="1"/>
</dbReference>
<keyword evidence="4" id="KW-1185">Reference proteome</keyword>
<sequence length="244" mass="26663">MFTRFVMVATLALCALALSCIEADESIVISANGSGEIVCHYEVPAQVLAAEQVAEIESALAASGGDSEIVQLAGFSSEVVDGMRSIKFKLVCDDLQKLNGWNAAGEAQSSSSELSESEFLVRSLVGEIQVEREGLDLIYHREVDLWPWLEQTAGAQAWLLSGAQLKFSMQLPMAVSESDAHHLSADGRHLQWVFTLGQYQNKPMQMSLRAPIVEKRNLLLATSAGVVVLLMLSVLVKKWRRRSA</sequence>
<comment type="caution">
    <text evidence="3">The sequence shown here is derived from an EMBL/GenBank/DDBJ whole genome shotgun (WGS) entry which is preliminary data.</text>
</comment>
<evidence type="ECO:0008006" key="5">
    <source>
        <dbReference type="Google" id="ProtNLM"/>
    </source>
</evidence>
<dbReference type="AlphaFoldDB" id="A0A8J7MFR3"/>